<feature type="transmembrane region" description="Helical" evidence="5">
    <location>
        <begin position="106"/>
        <end position="123"/>
    </location>
</feature>
<dbReference type="InterPro" id="IPR023408">
    <property type="entry name" value="MscS_beta-dom_sf"/>
</dbReference>
<dbReference type="PANTHER" id="PTHR30414">
    <property type="entry name" value="MINICONDUCTANCE MECHANOSENSITIVE CHANNEL YBDG"/>
    <property type="match status" value="1"/>
</dbReference>
<dbReference type="RefSeq" id="WP_118112934.1">
    <property type="nucleotide sequence ID" value="NZ_JADMSC010000020.1"/>
</dbReference>
<keyword evidence="4 5" id="KW-0472">Membrane</keyword>
<proteinExistence type="predicted"/>
<feature type="domain" description="Mechanosensitive ion channel MscS" evidence="6">
    <location>
        <begin position="186"/>
        <end position="254"/>
    </location>
</feature>
<dbReference type="GO" id="GO:0008381">
    <property type="term" value="F:mechanosensitive monoatomic ion channel activity"/>
    <property type="evidence" value="ECO:0007669"/>
    <property type="project" value="InterPro"/>
</dbReference>
<dbReference type="InterPro" id="IPR006685">
    <property type="entry name" value="MscS_channel_2nd"/>
</dbReference>
<comment type="caution">
    <text evidence="8">The sequence shown here is derived from an EMBL/GenBank/DDBJ whole genome shotgun (WGS) entry which is preliminary data.</text>
</comment>
<evidence type="ECO:0000256" key="4">
    <source>
        <dbReference type="ARBA" id="ARBA00023136"/>
    </source>
</evidence>
<evidence type="ECO:0000256" key="2">
    <source>
        <dbReference type="ARBA" id="ARBA00022692"/>
    </source>
</evidence>
<keyword evidence="2 5" id="KW-0812">Transmembrane</keyword>
<evidence type="ECO:0000256" key="1">
    <source>
        <dbReference type="ARBA" id="ARBA00004370"/>
    </source>
</evidence>
<evidence type="ECO:0000313" key="7">
    <source>
        <dbReference type="EMBL" id="MCG4959212.1"/>
    </source>
</evidence>
<feature type="transmembrane region" description="Helical" evidence="5">
    <location>
        <begin position="144"/>
        <end position="162"/>
    </location>
</feature>
<gene>
    <name evidence="7" type="ORF">L0P03_04965</name>
    <name evidence="8" type="ORF">PN645_11600</name>
</gene>
<feature type="transmembrane region" description="Helical" evidence="5">
    <location>
        <begin position="26"/>
        <end position="44"/>
    </location>
</feature>
<dbReference type="Pfam" id="PF00924">
    <property type="entry name" value="MS_channel_2nd"/>
    <property type="match status" value="1"/>
</dbReference>
<dbReference type="GO" id="GO:0005886">
    <property type="term" value="C:plasma membrane"/>
    <property type="evidence" value="ECO:0007669"/>
    <property type="project" value="TreeGrafter"/>
</dbReference>
<dbReference type="PANTHER" id="PTHR30414:SF0">
    <property type="entry name" value="MINICONDUCTANCE MECHANOSENSITIVE CHANNEL YBDG"/>
    <property type="match status" value="1"/>
</dbReference>
<protein>
    <submittedName>
        <fullName evidence="7 8">Mechanosensitive ion channel</fullName>
    </submittedName>
</protein>
<evidence type="ECO:0000313" key="8">
    <source>
        <dbReference type="EMBL" id="MDB9223649.1"/>
    </source>
</evidence>
<dbReference type="GO" id="GO:0071470">
    <property type="term" value="P:cellular response to osmotic stress"/>
    <property type="evidence" value="ECO:0007669"/>
    <property type="project" value="InterPro"/>
</dbReference>
<dbReference type="InterPro" id="IPR030192">
    <property type="entry name" value="YbdG"/>
</dbReference>
<evidence type="ECO:0000256" key="5">
    <source>
        <dbReference type="SAM" id="Phobius"/>
    </source>
</evidence>
<evidence type="ECO:0000259" key="6">
    <source>
        <dbReference type="Pfam" id="PF00924"/>
    </source>
</evidence>
<feature type="transmembrane region" description="Helical" evidence="5">
    <location>
        <begin position="76"/>
        <end position="94"/>
    </location>
</feature>
<dbReference type="AlphaFoldDB" id="A0AAW6FJZ1"/>
<accession>A0AAW6FJZ1</accession>
<reference evidence="7" key="1">
    <citation type="submission" date="2022-01" db="EMBL/GenBank/DDBJ databases">
        <title>Collection of gut derived symbiotic bacterial strains cultured from healthy donors.</title>
        <authorList>
            <person name="Lin H."/>
            <person name="Kohout C."/>
            <person name="Waligurski E."/>
            <person name="Pamer E.G."/>
        </authorList>
    </citation>
    <scope>NUCLEOTIDE SEQUENCE</scope>
    <source>
        <strain evidence="7">DFI.1.149</strain>
    </source>
</reference>
<name>A0AAW6FJZ1_9BACT</name>
<evidence type="ECO:0000256" key="3">
    <source>
        <dbReference type="ARBA" id="ARBA00022989"/>
    </source>
</evidence>
<sequence>MRDSVSFLHRVSAWTEKAGMTDDESTLIKMAITITVAILIYIISRKWLSKLLKKVVGKTKSTWDDILYDQGFFRKLASLIPPFTAYIVLTFITWEYKYVLRRLVDIWLIIVTLFIITSLLNAINKIYESYPVSKNRPITFFIQLIKVFLYTVVVITVVSVLVNKSPEHLIVGLSAFAAVLLLIFKDSILGFVAGIQLTSNNMIRIGDWIQMDKNNANGVVLEVNLYTVKVQNWDMTISMVPTYQLVSESFTNWRGMQESPGRRIMRSINIDIDSVHFLSHDEVVKFASSAFLKDYIDQMVAKLGDINKDKITILDERKLTNIGIFRYYMDAWIEANPDINTNMTHMVRQLQPGPTGMPIQIYCFSAIQEWVTYEKVQADIFDHIMAVLPEFGLKVFEYKSMYVGGENQS</sequence>
<comment type="subcellular location">
    <subcellularLocation>
        <location evidence="1">Membrane</location>
    </subcellularLocation>
</comment>
<dbReference type="EMBL" id="JAKNDN010000007">
    <property type="protein sequence ID" value="MCG4959212.1"/>
    <property type="molecule type" value="Genomic_DNA"/>
</dbReference>
<dbReference type="Gene3D" id="2.30.30.60">
    <property type="match status" value="1"/>
</dbReference>
<organism evidence="8 9">
    <name type="scientific">Odoribacter splanchnicus</name>
    <dbReference type="NCBI Taxonomy" id="28118"/>
    <lineage>
        <taxon>Bacteria</taxon>
        <taxon>Pseudomonadati</taxon>
        <taxon>Bacteroidota</taxon>
        <taxon>Bacteroidia</taxon>
        <taxon>Bacteroidales</taxon>
        <taxon>Odoribacteraceae</taxon>
        <taxon>Odoribacter</taxon>
    </lineage>
</organism>
<dbReference type="Proteomes" id="UP001199750">
    <property type="component" value="Unassembled WGS sequence"/>
</dbReference>
<dbReference type="InterPro" id="IPR010920">
    <property type="entry name" value="LSM_dom_sf"/>
</dbReference>
<evidence type="ECO:0000313" key="9">
    <source>
        <dbReference type="Proteomes" id="UP001212263"/>
    </source>
</evidence>
<feature type="transmembrane region" description="Helical" evidence="5">
    <location>
        <begin position="168"/>
        <end position="195"/>
    </location>
</feature>
<dbReference type="Proteomes" id="UP001212263">
    <property type="component" value="Unassembled WGS sequence"/>
</dbReference>
<dbReference type="SUPFAM" id="SSF50182">
    <property type="entry name" value="Sm-like ribonucleoproteins"/>
    <property type="match status" value="1"/>
</dbReference>
<reference evidence="8" key="2">
    <citation type="submission" date="2023-01" db="EMBL/GenBank/DDBJ databases">
        <title>Human gut microbiome strain richness.</title>
        <authorList>
            <person name="Chen-Liaw A."/>
        </authorList>
    </citation>
    <scope>NUCLEOTIDE SEQUENCE</scope>
    <source>
        <strain evidence="8">RTP21484st1_B7_RTP21484_190118</strain>
    </source>
</reference>
<dbReference type="EMBL" id="JAQMRD010000014">
    <property type="protein sequence ID" value="MDB9223649.1"/>
    <property type="molecule type" value="Genomic_DNA"/>
</dbReference>
<keyword evidence="3 5" id="KW-1133">Transmembrane helix</keyword>